<comment type="caution">
    <text evidence="2">The sequence shown here is derived from an EMBL/GenBank/DDBJ whole genome shotgun (WGS) entry which is preliminary data.</text>
</comment>
<feature type="transmembrane region" description="Helical" evidence="1">
    <location>
        <begin position="119"/>
        <end position="140"/>
    </location>
</feature>
<gene>
    <name evidence="2" type="ORF">A5648_02125</name>
</gene>
<protein>
    <submittedName>
        <fullName evidence="2">Uncharacterized protein</fullName>
    </submittedName>
</protein>
<dbReference type="Proteomes" id="UP000093759">
    <property type="component" value="Unassembled WGS sequence"/>
</dbReference>
<proteinExistence type="predicted"/>
<dbReference type="AlphaFoldDB" id="A0A1A3TZS2"/>
<evidence type="ECO:0000256" key="1">
    <source>
        <dbReference type="SAM" id="Phobius"/>
    </source>
</evidence>
<evidence type="ECO:0000313" key="3">
    <source>
        <dbReference type="Proteomes" id="UP000093759"/>
    </source>
</evidence>
<evidence type="ECO:0000313" key="2">
    <source>
        <dbReference type="EMBL" id="OBK88130.1"/>
    </source>
</evidence>
<dbReference type="EMBL" id="LZMF01000063">
    <property type="protein sequence ID" value="OBK88130.1"/>
    <property type="molecule type" value="Genomic_DNA"/>
</dbReference>
<dbReference type="RefSeq" id="WP_065024441.1">
    <property type="nucleotide sequence ID" value="NZ_LZMF01000063.1"/>
</dbReference>
<reference evidence="3" key="1">
    <citation type="submission" date="2016-06" db="EMBL/GenBank/DDBJ databases">
        <authorList>
            <person name="Sutton G."/>
            <person name="Brinkac L."/>
            <person name="Sanka R."/>
            <person name="Adams M."/>
            <person name="Lau E."/>
            <person name="Garcia-Basteiro A."/>
            <person name="Lopez-Varela E."/>
            <person name="Palencia S."/>
        </authorList>
    </citation>
    <scope>NUCLEOTIDE SEQUENCE [LARGE SCALE GENOMIC DNA]</scope>
    <source>
        <strain evidence="3">1274684.2</strain>
    </source>
</reference>
<name>A0A1A3TZS2_MYCSD</name>
<accession>A0A1A3TZS2</accession>
<keyword evidence="1" id="KW-0472">Membrane</keyword>
<keyword evidence="1" id="KW-1133">Transmembrane helix</keyword>
<sequence>MLANDILTIDNITHELLHGPRGDRTVRFIEYLIADEVNQVLGILKSSVQLAVGPMEFKAILDQSSTVAVDYTTTLLAKDEKFMAQQRCKIARFGTQKLRALPPKEFVDVIYAMIEQDAWLLYAHGAALGALVGLTHIALFGV</sequence>
<keyword evidence="1" id="KW-0812">Transmembrane</keyword>
<organism evidence="2 3">
    <name type="scientific">Mycolicibacter sinensis (strain JDM601)</name>
    <name type="common">Mycobacterium sinense</name>
    <dbReference type="NCBI Taxonomy" id="875328"/>
    <lineage>
        <taxon>Bacteria</taxon>
        <taxon>Bacillati</taxon>
        <taxon>Actinomycetota</taxon>
        <taxon>Actinomycetes</taxon>
        <taxon>Mycobacteriales</taxon>
        <taxon>Mycobacteriaceae</taxon>
        <taxon>Mycolicibacter</taxon>
    </lineage>
</organism>